<feature type="compositionally biased region" description="Basic and acidic residues" evidence="1">
    <location>
        <begin position="10"/>
        <end position="20"/>
    </location>
</feature>
<protein>
    <recommendedName>
        <fullName evidence="6">DNA-binding domain-containing protein</fullName>
    </recommendedName>
</protein>
<evidence type="ECO:0000313" key="4">
    <source>
        <dbReference type="EMBL" id="EPD13025.1"/>
    </source>
</evidence>
<feature type="region of interest" description="Disordered" evidence="1">
    <location>
        <begin position="1"/>
        <end position="20"/>
    </location>
</feature>
<name>A0AB33Z103_9GAMM</name>
<dbReference type="AlphaFoldDB" id="A0AB33Z103"/>
<accession>A0AB33Z103</accession>
<dbReference type="Pfam" id="PF22106">
    <property type="entry name" value="NGO1945_C"/>
    <property type="match status" value="1"/>
</dbReference>
<dbReference type="Pfam" id="PF09836">
    <property type="entry name" value="DUF2063"/>
    <property type="match status" value="1"/>
</dbReference>
<dbReference type="Gene3D" id="3.90.930.50">
    <property type="match status" value="1"/>
</dbReference>
<organism evidence="4 5">
    <name type="scientific">Cycloclasticus pugetii</name>
    <dbReference type="NCBI Taxonomy" id="34068"/>
    <lineage>
        <taxon>Bacteria</taxon>
        <taxon>Pseudomonadati</taxon>
        <taxon>Pseudomonadota</taxon>
        <taxon>Gammaproteobacteria</taxon>
        <taxon>Thiotrichales</taxon>
        <taxon>Piscirickettsiaceae</taxon>
        <taxon>Cycloclasticus</taxon>
    </lineage>
</organism>
<comment type="caution">
    <text evidence="4">The sequence shown here is derived from an EMBL/GenBank/DDBJ whole genome shotgun (WGS) entry which is preliminary data.</text>
</comment>
<gene>
    <name evidence="4" type="ORF">L196_07674</name>
</gene>
<proteinExistence type="predicted"/>
<reference evidence="4 5" key="1">
    <citation type="journal article" date="2013" name="Genome Announc.">
        <title>Genome Sequence of the Pyrene- and Fluoranthene-Degrading Bacterium Cycloclasticus sp. Strain PY97M.</title>
        <authorList>
            <person name="Cui Z."/>
            <person name="Xu G."/>
            <person name="Li Q."/>
            <person name="Gao W."/>
            <person name="Zheng L."/>
        </authorList>
    </citation>
    <scope>NUCLEOTIDE SEQUENCE [LARGE SCALE GENOMIC DNA]</scope>
    <source>
        <strain evidence="4 5">PY97M</strain>
    </source>
</reference>
<feature type="domain" description="NGO1945-like C-terminal" evidence="3">
    <location>
        <begin position="141"/>
        <end position="236"/>
    </location>
</feature>
<dbReference type="Gene3D" id="1.10.150.690">
    <property type="entry name" value="DUF2063"/>
    <property type="match status" value="1"/>
</dbReference>
<dbReference type="InterPro" id="IPR054098">
    <property type="entry name" value="NGO1945-like_C"/>
</dbReference>
<dbReference type="Proteomes" id="UP000015462">
    <property type="component" value="Unassembled WGS sequence"/>
</dbReference>
<dbReference type="InterPro" id="IPR018640">
    <property type="entry name" value="DUF2063"/>
</dbReference>
<evidence type="ECO:0000259" key="3">
    <source>
        <dbReference type="Pfam" id="PF22106"/>
    </source>
</evidence>
<evidence type="ECO:0000256" key="1">
    <source>
        <dbReference type="SAM" id="MobiDB-lite"/>
    </source>
</evidence>
<feature type="domain" description="Putative DNA-binding" evidence="2">
    <location>
        <begin position="2"/>
        <end position="88"/>
    </location>
</feature>
<dbReference type="EMBL" id="ASHL01000005">
    <property type="protein sequence ID" value="EPD13025.1"/>
    <property type="molecule type" value="Genomic_DNA"/>
</dbReference>
<evidence type="ECO:0000313" key="5">
    <source>
        <dbReference type="Proteomes" id="UP000015462"/>
    </source>
</evidence>
<evidence type="ECO:0000259" key="2">
    <source>
        <dbReference type="Pfam" id="PF09836"/>
    </source>
</evidence>
<dbReference type="InterPro" id="IPR044922">
    <property type="entry name" value="DUF2063_N_sf"/>
</dbReference>
<keyword evidence="5" id="KW-1185">Reference proteome</keyword>
<sequence>MQTQHAFTRYIRDPKNAPKPSDIEERRINIYRDLLFTNIASALSDGFPVVKTICSEQQWENICRDFYHRHPSQSPYFSDIPQEFIHYLEHERTSNSDAIDDTPFLLELAHYEWLEFIVSITDDEAYPPISDPFNQALTVAPTALVAAYTYPVHKISPDFLPAEPPDQPTYLAVYRNIEHTICFLEITPTTHALLIALADNTSQLTKDILSTLAKNLQHPDPSVVIQGGLSIINDFIHRGIVVSAPN</sequence>
<evidence type="ECO:0008006" key="6">
    <source>
        <dbReference type="Google" id="ProtNLM"/>
    </source>
</evidence>